<dbReference type="RefSeq" id="XP_013328837.1">
    <property type="nucleotide sequence ID" value="XM_013473383.1"/>
</dbReference>
<accession>A0A0F4YVW4</accession>
<dbReference type="PROSITE" id="PS50893">
    <property type="entry name" value="ABC_TRANSPORTER_2"/>
    <property type="match status" value="2"/>
</dbReference>
<keyword evidence="3 8" id="KW-0812">Transmembrane</keyword>
<dbReference type="GO" id="GO:0015421">
    <property type="term" value="F:ABC-type oligopeptide transporter activity"/>
    <property type="evidence" value="ECO:0007669"/>
    <property type="project" value="TreeGrafter"/>
</dbReference>
<evidence type="ECO:0000256" key="4">
    <source>
        <dbReference type="ARBA" id="ARBA00022741"/>
    </source>
</evidence>
<dbReference type="AlphaFoldDB" id="A0A0F4YVW4"/>
<dbReference type="InterPro" id="IPR036640">
    <property type="entry name" value="ABC1_TM_sf"/>
</dbReference>
<dbReference type="Pfam" id="PF00005">
    <property type="entry name" value="ABC_tran"/>
    <property type="match status" value="2"/>
</dbReference>
<dbReference type="Pfam" id="PF00664">
    <property type="entry name" value="ABC_membrane"/>
    <property type="match status" value="2"/>
</dbReference>
<feature type="domain" description="ABC transporter" evidence="9">
    <location>
        <begin position="379"/>
        <end position="626"/>
    </location>
</feature>
<feature type="transmembrane region" description="Helical" evidence="8">
    <location>
        <begin position="949"/>
        <end position="972"/>
    </location>
</feature>
<evidence type="ECO:0000256" key="8">
    <source>
        <dbReference type="SAM" id="Phobius"/>
    </source>
</evidence>
<feature type="domain" description="ABC transmembrane type-1" evidence="10">
    <location>
        <begin position="704"/>
        <end position="978"/>
    </location>
</feature>
<evidence type="ECO:0000256" key="3">
    <source>
        <dbReference type="ARBA" id="ARBA00022692"/>
    </source>
</evidence>
<feature type="transmembrane region" description="Helical" evidence="8">
    <location>
        <begin position="177"/>
        <end position="196"/>
    </location>
</feature>
<dbReference type="PROSITE" id="PS00211">
    <property type="entry name" value="ABC_TRANSPORTER_1"/>
    <property type="match status" value="2"/>
</dbReference>
<evidence type="ECO:0000256" key="5">
    <source>
        <dbReference type="ARBA" id="ARBA00022840"/>
    </source>
</evidence>
<comment type="subcellular location">
    <subcellularLocation>
        <location evidence="1">Membrane</location>
        <topology evidence="1">Multi-pass membrane protein</topology>
    </subcellularLocation>
</comment>
<proteinExistence type="inferred from homology"/>
<evidence type="ECO:0000259" key="9">
    <source>
        <dbReference type="PROSITE" id="PS50893"/>
    </source>
</evidence>
<dbReference type="OrthoDB" id="6500128at2759"/>
<name>A0A0F4YVW4_RASE3</name>
<dbReference type="PROSITE" id="PS50929">
    <property type="entry name" value="ABC_TM1F"/>
    <property type="match status" value="2"/>
</dbReference>
<dbReference type="GO" id="GO:0016887">
    <property type="term" value="F:ATP hydrolysis activity"/>
    <property type="evidence" value="ECO:0007669"/>
    <property type="project" value="InterPro"/>
</dbReference>
<dbReference type="SUPFAM" id="SSF52540">
    <property type="entry name" value="P-loop containing nucleoside triphosphate hydrolases"/>
    <property type="match status" value="2"/>
</dbReference>
<feature type="transmembrane region" description="Helical" evidence="8">
    <location>
        <begin position="104"/>
        <end position="125"/>
    </location>
</feature>
<dbReference type="Proteomes" id="UP000053958">
    <property type="component" value="Unassembled WGS sequence"/>
</dbReference>
<dbReference type="GO" id="GO:0005524">
    <property type="term" value="F:ATP binding"/>
    <property type="evidence" value="ECO:0007669"/>
    <property type="project" value="UniProtKB-KW"/>
</dbReference>
<dbReference type="InterPro" id="IPR039421">
    <property type="entry name" value="Type_1_exporter"/>
</dbReference>
<comment type="caution">
    <text evidence="11">The sequence shown here is derived from an EMBL/GenBank/DDBJ whole genome shotgun (WGS) entry which is preliminary data.</text>
</comment>
<dbReference type="GeneID" id="25316092"/>
<keyword evidence="5" id="KW-0067">ATP-binding</keyword>
<dbReference type="FunFam" id="3.40.50.300:FF:000913">
    <property type="entry name" value="ABC multidrug transporter SitT"/>
    <property type="match status" value="1"/>
</dbReference>
<dbReference type="SUPFAM" id="SSF90123">
    <property type="entry name" value="ABC transporter transmembrane region"/>
    <property type="match status" value="2"/>
</dbReference>
<sequence length="1259" mass="136801">MTTGSVSTGLEKKDVTGFQDDNEILRQQIQMPEIKVSYRALFRYSSSFDRLILSISIICALAAGAALPLMTVVFGQLAGTFQAYFAGAVDDSHFSAQLHHRTLYFIYLAVGEFLTVYVSTVGFIHNGERNVQQLREHYLSSVLTQNIGLFDKLGAGEVTSRITSDMNLIQDGISQKLGLTLTGVSTFFTALIIAFVKSWKLTLILISGIFAMFLSIAVVAKFIARYNKLSLESQGLAATFAEEILSSIKIVVAFDTNGRLAKKFDESLAIVSNWGFKSRTASSCLIGAMLCIVYLQYGLCFWQGSRFVSSGDATLSDVLTILLAVMMAGSSLGSIAPYIGALSSATAAGGRIFSMIDRKLPADPISDDGDIFEHVEGNIEFRNVRLIYPTRPEVDVLRNFSLTIPAGKTTAIVGISGSGKSSIIGLIERFYDPIEGQVLLDGHDLRTLNLRWLRQQLALVSQEPVLFQGSAYQNIEYGLIGTEFEHADREIKSALVVQAAKEANAHNFLIGLPDGYNTNVGERGFLLSGGQKQRIAIARALIRDPKILLLDEATSSLDTQSESIVQQAINKAAIVEGRTTIVIAHRLSTIKDADDIVVLSEGKIVEQGTHAQLLALGGTYKTLVEAQRISESNIEELDQSIDEINEKEKEATWLKQHEPNRYEPESGLEAPVESIADRIHGYSTATLINFIWSFQKQDLIILTIGLLSSIVCGGGMPTQAVFLGKSVATLSSPPGDRQGRGINFWSLMYLMLAIVELFAFIVQGVAFAYASERLIFREIAYFEQENNSAGAMTSLLISDANRLAGISGATLGAILVLITTLIAAISISTAIGWKLGLTCAATIPVLIFCGFARFWLLARFEVRARKAYNQSANFACEAISGIRTIASLTRECDVCHHYHDLLTSQVSHNLASTLRSSVLYAASQSLTFLCMALGFWYGGTLISSGQYSMLQFFICFTAVIFGAQSAGGIFSYSPDMGRAKQAAQSFKELFSREPRIASDAAPITHTAEVEGMLEFRNINFSYPSRPGHPVLKNLSLSVNANQYVALVGPSGCGKTTCIGLIERFYEPDSGAILLDGKDISKLNIQDYRKYLAIVSQDPFLYGGTIKDNLLLGAVDDTSISMEKMVQACKDANIYDFITSLPEGFDTVIGSKGTTLSGGQKQRLAIARALIREPKILLLDEATSALDSESEAAVQTALDAARHGRTTIAVAHRLSTIQNADVIYVLSAGEIVESGSHSDLMAKGGQYAQMVRMQSLEKIG</sequence>
<feature type="domain" description="ABC transmembrane type-1" evidence="10">
    <location>
        <begin position="55"/>
        <end position="344"/>
    </location>
</feature>
<dbReference type="GO" id="GO:0090374">
    <property type="term" value="P:oligopeptide export from mitochondrion"/>
    <property type="evidence" value="ECO:0007669"/>
    <property type="project" value="TreeGrafter"/>
</dbReference>
<feature type="transmembrane region" description="Helical" evidence="8">
    <location>
        <begin position="833"/>
        <end position="856"/>
    </location>
</feature>
<dbReference type="PANTHER" id="PTHR43394">
    <property type="entry name" value="ATP-DEPENDENT PERMEASE MDL1, MITOCHONDRIAL"/>
    <property type="match status" value="1"/>
</dbReference>
<feature type="transmembrane region" description="Helical" evidence="8">
    <location>
        <begin position="699"/>
        <end position="722"/>
    </location>
</feature>
<protein>
    <submittedName>
        <fullName evidence="11">Uncharacterized protein</fullName>
    </submittedName>
</protein>
<feature type="transmembrane region" description="Helical" evidence="8">
    <location>
        <begin position="202"/>
        <end position="224"/>
    </location>
</feature>
<dbReference type="PANTHER" id="PTHR43394:SF27">
    <property type="entry name" value="ATP-DEPENDENT TRANSLOCASE ABCB1-LIKE"/>
    <property type="match status" value="1"/>
</dbReference>
<dbReference type="FunFam" id="1.20.1560.10:FF:000102">
    <property type="entry name" value="ABC multidrug transporter Mdr1"/>
    <property type="match status" value="1"/>
</dbReference>
<dbReference type="CDD" id="cd03249">
    <property type="entry name" value="ABC_MTABC3_MDL1_MDL2"/>
    <property type="match status" value="2"/>
</dbReference>
<dbReference type="InterPro" id="IPR027417">
    <property type="entry name" value="P-loop_NTPase"/>
</dbReference>
<keyword evidence="6 8" id="KW-1133">Transmembrane helix</keyword>
<dbReference type="InterPro" id="IPR003593">
    <property type="entry name" value="AAA+_ATPase"/>
</dbReference>
<dbReference type="Gene3D" id="3.40.50.300">
    <property type="entry name" value="P-loop containing nucleotide triphosphate hydrolases"/>
    <property type="match status" value="2"/>
</dbReference>
<dbReference type="SMART" id="SM00382">
    <property type="entry name" value="AAA"/>
    <property type="match status" value="2"/>
</dbReference>
<dbReference type="InterPro" id="IPR017871">
    <property type="entry name" value="ABC_transporter-like_CS"/>
</dbReference>
<feature type="transmembrane region" description="Helical" evidence="8">
    <location>
        <begin position="803"/>
        <end position="827"/>
    </location>
</feature>
<evidence type="ECO:0000256" key="7">
    <source>
        <dbReference type="ARBA" id="ARBA00023136"/>
    </source>
</evidence>
<keyword evidence="4" id="KW-0547">Nucleotide-binding</keyword>
<comment type="similarity">
    <text evidence="2">Belongs to the ABC transporter superfamily. ABCB family. Multidrug resistance exporter (TC 3.A.1.201) subfamily.</text>
</comment>
<feature type="transmembrane region" description="Helical" evidence="8">
    <location>
        <begin position="319"/>
        <end position="341"/>
    </location>
</feature>
<dbReference type="EMBL" id="LASV01000149">
    <property type="protein sequence ID" value="KKA22225.1"/>
    <property type="molecule type" value="Genomic_DNA"/>
</dbReference>
<feature type="transmembrane region" description="Helical" evidence="8">
    <location>
        <begin position="280"/>
        <end position="299"/>
    </location>
</feature>
<dbReference type="CDD" id="cd18577">
    <property type="entry name" value="ABC_6TM_Pgp_ABCB1_D1_like"/>
    <property type="match status" value="1"/>
</dbReference>
<dbReference type="FunFam" id="3.40.50.300:FF:000251">
    <property type="entry name" value="ABC transporter B family member 19"/>
    <property type="match status" value="1"/>
</dbReference>
<keyword evidence="7 8" id="KW-0472">Membrane</keyword>
<dbReference type="Gene3D" id="1.20.1560.10">
    <property type="entry name" value="ABC transporter type 1, transmembrane domain"/>
    <property type="match status" value="1"/>
</dbReference>
<reference evidence="11 12" key="1">
    <citation type="submission" date="2015-04" db="EMBL/GenBank/DDBJ databases">
        <authorList>
            <person name="Heijne W.H."/>
            <person name="Fedorova N.D."/>
            <person name="Nierman W.C."/>
            <person name="Vollebregt A.W."/>
            <person name="Zhao Z."/>
            <person name="Wu L."/>
            <person name="Kumar M."/>
            <person name="Stam H."/>
            <person name="van den Berg M.A."/>
            <person name="Pel H.J."/>
        </authorList>
    </citation>
    <scope>NUCLEOTIDE SEQUENCE [LARGE SCALE GENOMIC DNA]</scope>
    <source>
        <strain evidence="11 12">CBS 393.64</strain>
    </source>
</reference>
<feature type="transmembrane region" description="Helical" evidence="8">
    <location>
        <begin position="918"/>
        <end position="937"/>
    </location>
</feature>
<feature type="domain" description="ABC transporter" evidence="9">
    <location>
        <begin position="1013"/>
        <end position="1252"/>
    </location>
</feature>
<evidence type="ECO:0000313" key="12">
    <source>
        <dbReference type="Proteomes" id="UP000053958"/>
    </source>
</evidence>
<dbReference type="InterPro" id="IPR003439">
    <property type="entry name" value="ABC_transporter-like_ATP-bd"/>
</dbReference>
<feature type="transmembrane region" description="Helical" evidence="8">
    <location>
        <begin position="51"/>
        <end position="84"/>
    </location>
</feature>
<feature type="transmembrane region" description="Helical" evidence="8">
    <location>
        <begin position="742"/>
        <end position="769"/>
    </location>
</feature>
<gene>
    <name evidence="11" type="ORF">T310_3743</name>
</gene>
<evidence type="ECO:0000259" key="10">
    <source>
        <dbReference type="PROSITE" id="PS50929"/>
    </source>
</evidence>
<dbReference type="STRING" id="1408163.A0A0F4YVW4"/>
<evidence type="ECO:0000256" key="2">
    <source>
        <dbReference type="ARBA" id="ARBA00007577"/>
    </source>
</evidence>
<dbReference type="InterPro" id="IPR011527">
    <property type="entry name" value="ABC1_TM_dom"/>
</dbReference>
<evidence type="ECO:0000313" key="11">
    <source>
        <dbReference type="EMBL" id="KKA22225.1"/>
    </source>
</evidence>
<evidence type="ECO:0000256" key="1">
    <source>
        <dbReference type="ARBA" id="ARBA00004141"/>
    </source>
</evidence>
<dbReference type="GO" id="GO:0005743">
    <property type="term" value="C:mitochondrial inner membrane"/>
    <property type="evidence" value="ECO:0007669"/>
    <property type="project" value="TreeGrafter"/>
</dbReference>
<keyword evidence="12" id="KW-1185">Reference proteome</keyword>
<evidence type="ECO:0000256" key="6">
    <source>
        <dbReference type="ARBA" id="ARBA00022989"/>
    </source>
</evidence>
<organism evidence="11 12">
    <name type="scientific">Rasamsonia emersonii (strain ATCC 16479 / CBS 393.64 / IMI 116815)</name>
    <dbReference type="NCBI Taxonomy" id="1408163"/>
    <lineage>
        <taxon>Eukaryota</taxon>
        <taxon>Fungi</taxon>
        <taxon>Dikarya</taxon>
        <taxon>Ascomycota</taxon>
        <taxon>Pezizomycotina</taxon>
        <taxon>Eurotiomycetes</taxon>
        <taxon>Eurotiomycetidae</taxon>
        <taxon>Eurotiales</taxon>
        <taxon>Trichocomaceae</taxon>
        <taxon>Rasamsonia</taxon>
    </lineage>
</organism>
<dbReference type="CDD" id="cd18578">
    <property type="entry name" value="ABC_6TM_Pgp_ABCB1_D2_like"/>
    <property type="match status" value="1"/>
</dbReference>